<name>A0A9P5TZP1_9AGAR</name>
<dbReference type="AlphaFoldDB" id="A0A9P5TZP1"/>
<evidence type="ECO:0000313" key="3">
    <source>
        <dbReference type="EMBL" id="KAF9059673.1"/>
    </source>
</evidence>
<gene>
    <name evidence="3" type="ORF">BDP27DRAFT_1431029</name>
</gene>
<dbReference type="Pfam" id="PF18803">
    <property type="entry name" value="CxC2"/>
    <property type="match status" value="1"/>
</dbReference>
<evidence type="ECO:0000256" key="1">
    <source>
        <dbReference type="SAM" id="MobiDB-lite"/>
    </source>
</evidence>
<reference evidence="3" key="1">
    <citation type="submission" date="2020-11" db="EMBL/GenBank/DDBJ databases">
        <authorList>
            <consortium name="DOE Joint Genome Institute"/>
            <person name="Ahrendt S."/>
            <person name="Riley R."/>
            <person name="Andreopoulos W."/>
            <person name="Labutti K."/>
            <person name="Pangilinan J."/>
            <person name="Ruiz-Duenas F.J."/>
            <person name="Barrasa J.M."/>
            <person name="Sanchez-Garcia M."/>
            <person name="Camarero S."/>
            <person name="Miyauchi S."/>
            <person name="Serrano A."/>
            <person name="Linde D."/>
            <person name="Babiker R."/>
            <person name="Drula E."/>
            <person name="Ayuso-Fernandez I."/>
            <person name="Pacheco R."/>
            <person name="Padilla G."/>
            <person name="Ferreira P."/>
            <person name="Barriuso J."/>
            <person name="Kellner H."/>
            <person name="Castanera R."/>
            <person name="Alfaro M."/>
            <person name="Ramirez L."/>
            <person name="Pisabarro A.G."/>
            <person name="Kuo A."/>
            <person name="Tritt A."/>
            <person name="Lipzen A."/>
            <person name="He G."/>
            <person name="Yan M."/>
            <person name="Ng V."/>
            <person name="Cullen D."/>
            <person name="Martin F."/>
            <person name="Rosso M.-N."/>
            <person name="Henrissat B."/>
            <person name="Hibbett D."/>
            <person name="Martinez A.T."/>
            <person name="Grigoriev I.V."/>
        </authorList>
    </citation>
    <scope>NUCLEOTIDE SEQUENCE</scope>
    <source>
        <strain evidence="3">AH 40177</strain>
    </source>
</reference>
<dbReference type="EMBL" id="JADNRY010000285">
    <property type="protein sequence ID" value="KAF9059673.1"/>
    <property type="molecule type" value="Genomic_DNA"/>
</dbReference>
<sequence length="433" mass="49247">MSKAQLKRKQREHADDISARAVVERRKPKRTTLPMLGDEASWPSIRRSVTSEDAQVYPPNVPSVDGESEYTETLKQTQAKRWLNFFFLCPDSSILYYPAKQDQRLPFRANVAPVYLVTSNVTTAINTRAAANCAFFGNIPTTPCTGPRSGKQMDTTERRISLLSNRTLTPFMFAWKALAAVEIRVMDVRGDPDMVEQLMKARLFPASAKDPRTLITFQALDDYTEHHLASKKSSYDYIGALHHLSDGFSTEAIPVGPLLSLFALSIQTPLKQDPREQFLFACRTWRKLQMDKHSGQAFDLGAEFPHRTPGSIIKYCVACPEDGFNMEPGWERTPDKLRHLNQEQWTLDGNFHLGQYTKNTDPNNICLVTDNGIGYFPDQVKVDKYLKNTSEDQEKSTCNYLKVINNQNKKKFKNMRYSGVKGEGPAWAFTYTF</sequence>
<evidence type="ECO:0000259" key="2">
    <source>
        <dbReference type="Pfam" id="PF18803"/>
    </source>
</evidence>
<dbReference type="OrthoDB" id="3149508at2759"/>
<evidence type="ECO:0000313" key="4">
    <source>
        <dbReference type="Proteomes" id="UP000772434"/>
    </source>
</evidence>
<protein>
    <recommendedName>
        <fullName evidence="2">CxC2-like cysteine cluster KDZ transposase-associated domain-containing protein</fullName>
    </recommendedName>
</protein>
<feature type="region of interest" description="Disordered" evidence="1">
    <location>
        <begin position="1"/>
        <end position="20"/>
    </location>
</feature>
<accession>A0A9P5TZP1</accession>
<dbReference type="InterPro" id="IPR041457">
    <property type="entry name" value="CxC2_KDZ-assoc"/>
</dbReference>
<keyword evidence="4" id="KW-1185">Reference proteome</keyword>
<feature type="compositionally biased region" description="Basic residues" evidence="1">
    <location>
        <begin position="1"/>
        <end position="11"/>
    </location>
</feature>
<feature type="domain" description="CxC2-like cysteine cluster KDZ transposase-associated" evidence="2">
    <location>
        <begin position="178"/>
        <end position="247"/>
    </location>
</feature>
<organism evidence="3 4">
    <name type="scientific">Rhodocollybia butyracea</name>
    <dbReference type="NCBI Taxonomy" id="206335"/>
    <lineage>
        <taxon>Eukaryota</taxon>
        <taxon>Fungi</taxon>
        <taxon>Dikarya</taxon>
        <taxon>Basidiomycota</taxon>
        <taxon>Agaricomycotina</taxon>
        <taxon>Agaricomycetes</taxon>
        <taxon>Agaricomycetidae</taxon>
        <taxon>Agaricales</taxon>
        <taxon>Marasmiineae</taxon>
        <taxon>Omphalotaceae</taxon>
        <taxon>Rhodocollybia</taxon>
    </lineage>
</organism>
<comment type="caution">
    <text evidence="3">The sequence shown here is derived from an EMBL/GenBank/DDBJ whole genome shotgun (WGS) entry which is preliminary data.</text>
</comment>
<proteinExistence type="predicted"/>
<dbReference type="Proteomes" id="UP000772434">
    <property type="component" value="Unassembled WGS sequence"/>
</dbReference>